<feature type="region of interest" description="Disordered" evidence="1">
    <location>
        <begin position="1"/>
        <end position="122"/>
    </location>
</feature>
<evidence type="ECO:0000313" key="3">
    <source>
        <dbReference type="EMBL" id="KAJ5079081.1"/>
    </source>
</evidence>
<gene>
    <name evidence="3" type="ORF">M0811_14651</name>
</gene>
<sequence>MSKSPNTTKSPTNTSPTRGIRGRRGPPRGRAPTRSRPMSQNIPNLRGNFRPNRITSRNPNSSLNTNQNTNTNPINKTEETNPNTKQKVANVFKSKFEEQKKIRFPQKKPIAKKQNNLPGKLNPNKLDPAKLMAQALMGSPKSIQKIHANKLKEEKKKAKKEKKIKSKEKNANENKTEKTQDQEEKLKPKKITEQEVEKMHVQTLTISTKSEETEPKQISETNKRGEDMYLLFKSEKEFLSQLETFLNNYQIPLSQSAEIANSNYAEKALVKVEPLIEQQKLIVDKLTSLMKENISINERSVGKCYSDFKTEVYEMWVDQYDEAMHNSTLLREEVAEASDLFHKCQEQCDNKNYDFFLAEPLRRINSLYQEIRTLLLHTDVEKQDYARLYNFLNKIEPVLYQTAPRLYVIEHQAELLALEETIENRGKIRIAQNGPLFAYERHCASRN</sequence>
<feature type="region of interest" description="Disordered" evidence="1">
    <location>
        <begin position="151"/>
        <end position="187"/>
    </location>
</feature>
<dbReference type="Pfam" id="PF00621">
    <property type="entry name" value="RhoGEF"/>
    <property type="match status" value="1"/>
</dbReference>
<dbReference type="Proteomes" id="UP001149090">
    <property type="component" value="Unassembled WGS sequence"/>
</dbReference>
<keyword evidence="4" id="KW-1185">Reference proteome</keyword>
<name>A0A9Q0LUU7_ANAIG</name>
<reference evidence="3" key="1">
    <citation type="submission" date="2022-10" db="EMBL/GenBank/DDBJ databases">
        <title>Novel sulphate-reducing endosymbionts in the free-living metamonad Anaeramoeba.</title>
        <authorList>
            <person name="Jerlstrom-Hultqvist J."/>
            <person name="Cepicka I."/>
            <person name="Gallot-Lavallee L."/>
            <person name="Salas-Leiva D."/>
            <person name="Curtis B.A."/>
            <person name="Zahonova K."/>
            <person name="Pipaliya S."/>
            <person name="Dacks J."/>
            <person name="Roger A.J."/>
        </authorList>
    </citation>
    <scope>NUCLEOTIDE SEQUENCE</scope>
    <source>
        <strain evidence="3">BMAN</strain>
    </source>
</reference>
<feature type="compositionally biased region" description="Basic residues" evidence="1">
    <location>
        <begin position="20"/>
        <end position="33"/>
    </location>
</feature>
<organism evidence="3 4">
    <name type="scientific">Anaeramoeba ignava</name>
    <name type="common">Anaerobic marine amoeba</name>
    <dbReference type="NCBI Taxonomy" id="1746090"/>
    <lineage>
        <taxon>Eukaryota</taxon>
        <taxon>Metamonada</taxon>
        <taxon>Anaeramoebidae</taxon>
        <taxon>Anaeramoeba</taxon>
    </lineage>
</organism>
<feature type="compositionally biased region" description="Basic residues" evidence="1">
    <location>
        <begin position="157"/>
        <end position="166"/>
    </location>
</feature>
<evidence type="ECO:0000259" key="2">
    <source>
        <dbReference type="PROSITE" id="PS50010"/>
    </source>
</evidence>
<dbReference type="InterPro" id="IPR035899">
    <property type="entry name" value="DBL_dom_sf"/>
</dbReference>
<accession>A0A9Q0LUU7</accession>
<dbReference type="SUPFAM" id="SSF48065">
    <property type="entry name" value="DBL homology domain (DH-domain)"/>
    <property type="match status" value="1"/>
</dbReference>
<proteinExistence type="predicted"/>
<feature type="compositionally biased region" description="Low complexity" evidence="1">
    <location>
        <begin position="58"/>
        <end position="75"/>
    </location>
</feature>
<dbReference type="AlphaFoldDB" id="A0A9Q0LUU7"/>
<evidence type="ECO:0000313" key="4">
    <source>
        <dbReference type="Proteomes" id="UP001149090"/>
    </source>
</evidence>
<protein>
    <recommendedName>
        <fullName evidence="2">DH domain-containing protein</fullName>
    </recommendedName>
</protein>
<feature type="domain" description="DH" evidence="2">
    <location>
        <begin position="223"/>
        <end position="405"/>
    </location>
</feature>
<dbReference type="EMBL" id="JAPDFW010000041">
    <property type="protein sequence ID" value="KAJ5079081.1"/>
    <property type="molecule type" value="Genomic_DNA"/>
</dbReference>
<feature type="compositionally biased region" description="Low complexity" evidence="1">
    <location>
        <begin position="112"/>
        <end position="122"/>
    </location>
</feature>
<dbReference type="InterPro" id="IPR000219">
    <property type="entry name" value="DH_dom"/>
</dbReference>
<feature type="compositionally biased region" description="Low complexity" evidence="1">
    <location>
        <begin position="1"/>
        <end position="19"/>
    </location>
</feature>
<evidence type="ECO:0000256" key="1">
    <source>
        <dbReference type="SAM" id="MobiDB-lite"/>
    </source>
</evidence>
<comment type="caution">
    <text evidence="3">The sequence shown here is derived from an EMBL/GenBank/DDBJ whole genome shotgun (WGS) entry which is preliminary data.</text>
</comment>
<feature type="compositionally biased region" description="Basic residues" evidence="1">
    <location>
        <begin position="102"/>
        <end position="111"/>
    </location>
</feature>
<dbReference type="GO" id="GO:0005085">
    <property type="term" value="F:guanyl-nucleotide exchange factor activity"/>
    <property type="evidence" value="ECO:0007669"/>
    <property type="project" value="InterPro"/>
</dbReference>
<feature type="compositionally biased region" description="Basic and acidic residues" evidence="1">
    <location>
        <begin position="167"/>
        <end position="187"/>
    </location>
</feature>
<dbReference type="PROSITE" id="PS50010">
    <property type="entry name" value="DH_2"/>
    <property type="match status" value="1"/>
</dbReference>
<dbReference type="Gene3D" id="1.20.900.10">
    <property type="entry name" value="Dbl homology (DH) domain"/>
    <property type="match status" value="1"/>
</dbReference>